<dbReference type="RefSeq" id="WP_035327492.1">
    <property type="nucleotide sequence ID" value="NZ_APVL01000002.1"/>
</dbReference>
<evidence type="ECO:0000313" key="1">
    <source>
        <dbReference type="EMBL" id="EWG12710.1"/>
    </source>
</evidence>
<reference evidence="2" key="1">
    <citation type="submission" date="2013-03" db="EMBL/GenBank/DDBJ databases">
        <title>Draft genome sequence of Bacillus firmus DS1.</title>
        <authorList>
            <person name="Peng D."/>
            <person name="Zhu L."/>
            <person name="Sun M."/>
        </authorList>
    </citation>
    <scope>NUCLEOTIDE SEQUENCE [LARGE SCALE GENOMIC DNA]</scope>
    <source>
        <strain evidence="2">DS1</strain>
    </source>
</reference>
<sequence length="78" mass="8875">MNFQDRVNKFSDELVKVQSSPMKMSYKIRKMNDEKVCSLCANHEKNSGDVLEAVIGVNHPPFHEGCRCIATYSIEGIR</sequence>
<gene>
    <name evidence="1" type="ORF">PBF_04205</name>
</gene>
<dbReference type="EMBL" id="APVL01000002">
    <property type="protein sequence ID" value="EWG12710.1"/>
    <property type="molecule type" value="Genomic_DNA"/>
</dbReference>
<reference evidence="1 2" key="2">
    <citation type="journal article" date="2016" name="Sci. Rep.">
        <title>A novel serine protease, Sep1, from Bacillus firmus DS-1 has nematicidal activity and degrades multiple intestinal-associated nematode proteins.</title>
        <authorList>
            <person name="Geng C."/>
            <person name="Nie X."/>
            <person name="Tang Z."/>
            <person name="Zhang Y."/>
            <person name="Lin J."/>
            <person name="Sun M."/>
            <person name="Peng D."/>
        </authorList>
    </citation>
    <scope>NUCLEOTIDE SEQUENCE [LARGE SCALE GENOMIC DNA]</scope>
    <source>
        <strain evidence="1 2">DS1</strain>
    </source>
</reference>
<dbReference type="OrthoDB" id="9765386at2"/>
<organism evidence="1 2">
    <name type="scientific">Cytobacillus firmus DS1</name>
    <dbReference type="NCBI Taxonomy" id="1307436"/>
    <lineage>
        <taxon>Bacteria</taxon>
        <taxon>Bacillati</taxon>
        <taxon>Bacillota</taxon>
        <taxon>Bacilli</taxon>
        <taxon>Bacillales</taxon>
        <taxon>Bacillaceae</taxon>
        <taxon>Cytobacillus</taxon>
    </lineage>
</organism>
<proteinExistence type="predicted"/>
<dbReference type="AlphaFoldDB" id="W7KZG1"/>
<name>W7KZG1_CYTFI</name>
<comment type="caution">
    <text evidence="1">The sequence shown here is derived from an EMBL/GenBank/DDBJ whole genome shotgun (WGS) entry which is preliminary data.</text>
</comment>
<evidence type="ECO:0000313" key="2">
    <source>
        <dbReference type="Proteomes" id="UP000019270"/>
    </source>
</evidence>
<evidence type="ECO:0008006" key="3">
    <source>
        <dbReference type="Google" id="ProtNLM"/>
    </source>
</evidence>
<accession>W7KZG1</accession>
<protein>
    <recommendedName>
        <fullName evidence="3">Phage head morphogenesis domain-containing protein</fullName>
    </recommendedName>
</protein>
<dbReference type="Proteomes" id="UP000019270">
    <property type="component" value="Unassembled WGS sequence"/>
</dbReference>